<dbReference type="SMART" id="SM00369">
    <property type="entry name" value="LRR_TYP"/>
    <property type="match status" value="4"/>
</dbReference>
<evidence type="ECO:0000256" key="3">
    <source>
        <dbReference type="SAM" id="Coils"/>
    </source>
</evidence>
<dbReference type="SUPFAM" id="SSF52075">
    <property type="entry name" value="Outer arm dynein light chain 1"/>
    <property type="match status" value="1"/>
</dbReference>
<evidence type="ECO:0000256" key="2">
    <source>
        <dbReference type="ARBA" id="ARBA00022737"/>
    </source>
</evidence>
<evidence type="ECO:0000256" key="1">
    <source>
        <dbReference type="ARBA" id="ARBA00022614"/>
    </source>
</evidence>
<feature type="coiled-coil region" evidence="3">
    <location>
        <begin position="229"/>
        <end position="257"/>
    </location>
</feature>
<feature type="region of interest" description="Disordered" evidence="4">
    <location>
        <begin position="571"/>
        <end position="598"/>
    </location>
</feature>
<dbReference type="Pfam" id="PF13855">
    <property type="entry name" value="LRR_8"/>
    <property type="match status" value="1"/>
</dbReference>
<keyword evidence="3" id="KW-0175">Coiled coil</keyword>
<gene>
    <name evidence="5" type="ORF">SELO1098_LOCUS33396</name>
</gene>
<dbReference type="PANTHER" id="PTHR48051:SF54">
    <property type="entry name" value="LEUCINE-RICH REPEAT-CONTAINING PROTEIN"/>
    <property type="match status" value="1"/>
</dbReference>
<dbReference type="InterPro" id="IPR003591">
    <property type="entry name" value="Leu-rich_rpt_typical-subtyp"/>
</dbReference>
<dbReference type="InterPro" id="IPR001611">
    <property type="entry name" value="Leu-rich_rpt"/>
</dbReference>
<sequence>MQSAVRKLTEAAWRYDKMMPGAPCLDAFESEHMEPHVLKEQLKKGFYMKVTPPELGAIVHLFDTDNIGKISCEQFLKKFFKTGFDERQRQKVEWREHEKSIAERTIQKKTAKLKAQEDKIAFVDVDHNYTEADFQSAFQKLTTGAMKYDRAGPGAVGLNAFEAVSMPPHIFKEQLKLVFNVNVTLPELWALVAYFDRDQSGVVNCKHFLTQFLRTGLEERIRIRQTWRKEEEERRLKDKQKEEMAEAEKVKKAWAEVDFEFLEPDFDSMINIFVDMCFNFDRRQLGPAGLSAFQVDSLNPAEFREMLKRTFNLKLTARELGAMVTYFDSKGKKVADCAMFLNAVVQVRVQCEEFKGRPDEEKLKKEYIAQLKEHYRLKMARNPSMDARPWRTNAVLAKENHFVKSVVKPVGVAPPATPLEKYKLRISVGKQTGRMDLACKSVWPADDASRGLSHSNSVSSSLNSSLVLPPRAPQHQQDASQPETQAEVDGGNSESVAQPAESGAFLTQEREVVEYRGNKSSFLLEEVEDGDADGDGEGIFDQVSTAREGDEEAAFVAAALTSQLTRTDTSAAGASLSKGASGSVSKLGSKGRSATKKRRPKEMMLDFRLSVIPREVLKLTELSELWLTNNNITVIPPALGELQQLLVLNLSYNKIDTLPAEVCQLVNLRKLYVRGNLLASLPNVMGQMNSLLHLDCAYNKFTTFPEVVTTMPRLVHLDFAFNRIPSLPATLELLQCLVYLNLCDNVVTKPQNVLLRMPWLEVLGCPISAESRGAIPYAISPHEEHELTNLIKSRAAASLMAKLRRKKKKPSYL</sequence>
<dbReference type="InterPro" id="IPR011992">
    <property type="entry name" value="EF-hand-dom_pair"/>
</dbReference>
<feature type="compositionally biased region" description="Low complexity" evidence="4">
    <location>
        <begin position="571"/>
        <end position="591"/>
    </location>
</feature>
<keyword evidence="1" id="KW-0433">Leucine-rich repeat</keyword>
<dbReference type="Gene3D" id="3.80.10.10">
    <property type="entry name" value="Ribonuclease Inhibitor"/>
    <property type="match status" value="1"/>
</dbReference>
<dbReference type="PROSITE" id="PS51450">
    <property type="entry name" value="LRR"/>
    <property type="match status" value="2"/>
</dbReference>
<dbReference type="Gene3D" id="1.10.238.10">
    <property type="entry name" value="EF-hand"/>
    <property type="match status" value="1"/>
</dbReference>
<protein>
    <submittedName>
        <fullName evidence="5">Uncharacterized protein</fullName>
    </submittedName>
</protein>
<keyword evidence="2" id="KW-0677">Repeat</keyword>
<name>A0A7S3MIS2_9STRA</name>
<evidence type="ECO:0000256" key="4">
    <source>
        <dbReference type="SAM" id="MobiDB-lite"/>
    </source>
</evidence>
<dbReference type="InterPro" id="IPR032675">
    <property type="entry name" value="LRR_dom_sf"/>
</dbReference>
<reference evidence="5" key="1">
    <citation type="submission" date="2021-01" db="EMBL/GenBank/DDBJ databases">
        <authorList>
            <person name="Corre E."/>
            <person name="Pelletier E."/>
            <person name="Niang G."/>
            <person name="Scheremetjew M."/>
            <person name="Finn R."/>
            <person name="Kale V."/>
            <person name="Holt S."/>
            <person name="Cochrane G."/>
            <person name="Meng A."/>
            <person name="Brown T."/>
            <person name="Cohen L."/>
        </authorList>
    </citation>
    <scope>NUCLEOTIDE SEQUENCE</scope>
    <source>
        <strain evidence="5">CCAP 955/1</strain>
    </source>
</reference>
<dbReference type="EMBL" id="HBIC01064969">
    <property type="protein sequence ID" value="CAE0304525.1"/>
    <property type="molecule type" value="Transcribed_RNA"/>
</dbReference>
<feature type="compositionally biased region" description="Polar residues" evidence="4">
    <location>
        <begin position="474"/>
        <end position="484"/>
    </location>
</feature>
<proteinExistence type="predicted"/>
<dbReference type="GO" id="GO:0005737">
    <property type="term" value="C:cytoplasm"/>
    <property type="evidence" value="ECO:0007669"/>
    <property type="project" value="TreeGrafter"/>
</dbReference>
<dbReference type="InterPro" id="IPR050216">
    <property type="entry name" value="LRR_domain-containing"/>
</dbReference>
<accession>A0A7S3MIS2</accession>
<dbReference type="SUPFAM" id="SSF47473">
    <property type="entry name" value="EF-hand"/>
    <property type="match status" value="2"/>
</dbReference>
<organism evidence="5">
    <name type="scientific">Spumella elongata</name>
    <dbReference type="NCBI Taxonomy" id="89044"/>
    <lineage>
        <taxon>Eukaryota</taxon>
        <taxon>Sar</taxon>
        <taxon>Stramenopiles</taxon>
        <taxon>Ochrophyta</taxon>
        <taxon>Chrysophyceae</taxon>
        <taxon>Chromulinales</taxon>
        <taxon>Chromulinaceae</taxon>
        <taxon>Spumella</taxon>
    </lineage>
</organism>
<feature type="region of interest" description="Disordered" evidence="4">
    <location>
        <begin position="448"/>
        <end position="509"/>
    </location>
</feature>
<dbReference type="PANTHER" id="PTHR48051">
    <property type="match status" value="1"/>
</dbReference>
<dbReference type="AlphaFoldDB" id="A0A7S3MIS2"/>
<feature type="compositionally biased region" description="Low complexity" evidence="4">
    <location>
        <begin position="452"/>
        <end position="468"/>
    </location>
</feature>
<evidence type="ECO:0000313" key="5">
    <source>
        <dbReference type="EMBL" id="CAE0304525.1"/>
    </source>
</evidence>